<keyword evidence="10 11" id="KW-0998">Cell outer membrane</keyword>
<dbReference type="SUPFAM" id="SSF56935">
    <property type="entry name" value="Porins"/>
    <property type="match status" value="1"/>
</dbReference>
<organism evidence="15 16">
    <name type="scientific">Parahaliea maris</name>
    <dbReference type="NCBI Taxonomy" id="2716870"/>
    <lineage>
        <taxon>Bacteria</taxon>
        <taxon>Pseudomonadati</taxon>
        <taxon>Pseudomonadota</taxon>
        <taxon>Gammaproteobacteria</taxon>
        <taxon>Cellvibrionales</taxon>
        <taxon>Halieaceae</taxon>
        <taxon>Parahaliea</taxon>
    </lineage>
</organism>
<dbReference type="PANTHER" id="PTHR32552:SF81">
    <property type="entry name" value="TONB-DEPENDENT OUTER MEMBRANE RECEPTOR"/>
    <property type="match status" value="1"/>
</dbReference>
<evidence type="ECO:0000256" key="8">
    <source>
        <dbReference type="ARBA" id="ARBA00023077"/>
    </source>
</evidence>
<evidence type="ECO:0000256" key="12">
    <source>
        <dbReference type="RuleBase" id="RU003357"/>
    </source>
</evidence>
<name>A0A5C9A9J2_9GAMM</name>
<keyword evidence="16" id="KW-1185">Reference proteome</keyword>
<dbReference type="InterPro" id="IPR000531">
    <property type="entry name" value="Beta-barrel_TonB"/>
</dbReference>
<evidence type="ECO:0000313" key="16">
    <source>
        <dbReference type="Proteomes" id="UP000321039"/>
    </source>
</evidence>
<dbReference type="AlphaFoldDB" id="A0A5C9A9J2"/>
<keyword evidence="9 11" id="KW-0472">Membrane</keyword>
<evidence type="ECO:0000256" key="1">
    <source>
        <dbReference type="ARBA" id="ARBA00004571"/>
    </source>
</evidence>
<comment type="subcellular location">
    <subcellularLocation>
        <location evidence="1 11">Cell outer membrane</location>
        <topology evidence="1 11">Multi-pass membrane protein</topology>
    </subcellularLocation>
</comment>
<keyword evidence="3 11" id="KW-1134">Transmembrane beta strand</keyword>
<comment type="similarity">
    <text evidence="11 12">Belongs to the TonB-dependent receptor family.</text>
</comment>
<evidence type="ECO:0000313" key="15">
    <source>
        <dbReference type="EMBL" id="TXS96257.1"/>
    </source>
</evidence>
<keyword evidence="15" id="KW-0675">Receptor</keyword>
<dbReference type="GO" id="GO:0009279">
    <property type="term" value="C:cell outer membrane"/>
    <property type="evidence" value="ECO:0007669"/>
    <property type="project" value="UniProtKB-SubCell"/>
</dbReference>
<evidence type="ECO:0000256" key="11">
    <source>
        <dbReference type="PROSITE-ProRule" id="PRU01360"/>
    </source>
</evidence>
<dbReference type="InterPro" id="IPR012910">
    <property type="entry name" value="Plug_dom"/>
</dbReference>
<dbReference type="Gene3D" id="2.40.170.20">
    <property type="entry name" value="TonB-dependent receptor, beta-barrel domain"/>
    <property type="match status" value="1"/>
</dbReference>
<feature type="domain" description="TonB-dependent receptor plug" evidence="14">
    <location>
        <begin position="83"/>
        <end position="192"/>
    </location>
</feature>
<accession>A0A5C9A9J2</accession>
<dbReference type="InterPro" id="IPR036942">
    <property type="entry name" value="Beta-barrel_TonB_sf"/>
</dbReference>
<keyword evidence="5 11" id="KW-0812">Transmembrane</keyword>
<evidence type="ECO:0000256" key="3">
    <source>
        <dbReference type="ARBA" id="ARBA00022452"/>
    </source>
</evidence>
<keyword evidence="7" id="KW-0406">Ion transport</keyword>
<evidence type="ECO:0000259" key="13">
    <source>
        <dbReference type="Pfam" id="PF00593"/>
    </source>
</evidence>
<keyword evidence="4" id="KW-0410">Iron transport</keyword>
<reference evidence="15 16" key="1">
    <citation type="submission" date="2019-08" db="EMBL/GenBank/DDBJ databases">
        <title>Parahaliea maris sp. nov., isolated from the surface seawater.</title>
        <authorList>
            <person name="Liu Y."/>
        </authorList>
    </citation>
    <scope>NUCLEOTIDE SEQUENCE [LARGE SCALE GENOMIC DNA]</scope>
    <source>
        <strain evidence="15 16">HSLHS9</strain>
    </source>
</reference>
<evidence type="ECO:0000256" key="7">
    <source>
        <dbReference type="ARBA" id="ARBA00023065"/>
    </source>
</evidence>
<keyword evidence="6" id="KW-0408">Iron</keyword>
<dbReference type="GO" id="GO:0006826">
    <property type="term" value="P:iron ion transport"/>
    <property type="evidence" value="ECO:0007669"/>
    <property type="project" value="UniProtKB-KW"/>
</dbReference>
<dbReference type="Pfam" id="PF07715">
    <property type="entry name" value="Plug"/>
    <property type="match status" value="1"/>
</dbReference>
<feature type="domain" description="TonB-dependent receptor-like beta-barrel" evidence="13">
    <location>
        <begin position="343"/>
        <end position="754"/>
    </location>
</feature>
<dbReference type="Pfam" id="PF00593">
    <property type="entry name" value="TonB_dep_Rec_b-barrel"/>
    <property type="match status" value="1"/>
</dbReference>
<dbReference type="EMBL" id="VRZA01000001">
    <property type="protein sequence ID" value="TXS96257.1"/>
    <property type="molecule type" value="Genomic_DNA"/>
</dbReference>
<evidence type="ECO:0000256" key="6">
    <source>
        <dbReference type="ARBA" id="ARBA00023004"/>
    </source>
</evidence>
<evidence type="ECO:0000259" key="14">
    <source>
        <dbReference type="Pfam" id="PF07715"/>
    </source>
</evidence>
<dbReference type="Proteomes" id="UP000321039">
    <property type="component" value="Unassembled WGS sequence"/>
</dbReference>
<evidence type="ECO:0000256" key="10">
    <source>
        <dbReference type="ARBA" id="ARBA00023237"/>
    </source>
</evidence>
<dbReference type="PROSITE" id="PS52016">
    <property type="entry name" value="TONB_DEPENDENT_REC_3"/>
    <property type="match status" value="1"/>
</dbReference>
<keyword evidence="2 11" id="KW-0813">Transport</keyword>
<dbReference type="InterPro" id="IPR039426">
    <property type="entry name" value="TonB-dep_rcpt-like"/>
</dbReference>
<gene>
    <name evidence="15" type="ORF">FV139_01795</name>
</gene>
<keyword evidence="8 12" id="KW-0798">TonB box</keyword>
<evidence type="ECO:0000256" key="2">
    <source>
        <dbReference type="ARBA" id="ARBA00022448"/>
    </source>
</evidence>
<sequence length="856" mass="93935">MVPQASTRSGDTGFALIPPRATITIMSRCVMPVFFPSRKGFRPVLMTAAVASALSPFQISPAMAESLVLEEVVVTARRRAESLQETPVAVTALDASALREAGVRNLSDLNQVAPSIDVASANGNAPLANVYIRGVGQRNSGANIDSGVGIYIDDVYVSRPDGALLDLNDIQSVQVLRGPQGTLFGKNTTGGALVFTTNRPTDEFEGSVGFRIGNYDRLDADFVVNAPLTDNLWTRLSGVSRSRDGYIDNVFDGEDYMDEDRQSLIWQTRWVATDDLTLDLNVNWAETDQTMRPQKCMPVPEVVGWQAAIFDAIAIVPATGRSVDEHCAEARAAGDANTVISDLGGDYYSENQGASLTAEWAINDDLSLKSITAWRGTEATQNDDLDSIGVPFLHRTNTVHPSFNHPSESDQYSQELQLVGSAFDDRLQYVTGVYWFQEETSGRINTNYLGPFDPAIAPNLIFFSTTASTLAADNDAVAAFAQLEWEFSDNWRGTIGLRYTDESRELERVNYLPDPSTLDANGGPVIPLSGGLYVVQRPGYEFNPNFAFVENDIARDESDNNDVSPMASLQYLIDEFGWIDQGSIYLTYSEGFLSGGLSEAPTGDLEEFEPEEVENWELGFKLDLAQRRLRINGALFSSDYVNRQLTTLVINPETNSPSGATINAAKSSIEGVELETTWLATDNLVLSFNMTLADGDIEEFDDIQILTADPTMAPGPGCTRTNLTLVLVDACPNDRSDENLPRLAEQTYLLAAQYTLDTSLGTFMPRVQASWKMDMDFCFDSSSCQVGYWFEDEQFELSARLTWISPSERWVGSLYGTNLTDEEYLVGGTALVESEGVGGQAYAPPRMYGAELQYRF</sequence>
<protein>
    <submittedName>
        <fullName evidence="15">TonB-dependent receptor</fullName>
    </submittedName>
</protein>
<comment type="caution">
    <text evidence="15">The sequence shown here is derived from an EMBL/GenBank/DDBJ whole genome shotgun (WGS) entry which is preliminary data.</text>
</comment>
<evidence type="ECO:0000256" key="5">
    <source>
        <dbReference type="ARBA" id="ARBA00022692"/>
    </source>
</evidence>
<evidence type="ECO:0000256" key="4">
    <source>
        <dbReference type="ARBA" id="ARBA00022496"/>
    </source>
</evidence>
<proteinExistence type="inferred from homology"/>
<dbReference type="PANTHER" id="PTHR32552">
    <property type="entry name" value="FERRICHROME IRON RECEPTOR-RELATED"/>
    <property type="match status" value="1"/>
</dbReference>
<evidence type="ECO:0000256" key="9">
    <source>
        <dbReference type="ARBA" id="ARBA00023136"/>
    </source>
</evidence>